<evidence type="ECO:0000256" key="1">
    <source>
        <dbReference type="SAM" id="MobiDB-lite"/>
    </source>
</evidence>
<dbReference type="EMBL" id="CH916372">
    <property type="protein sequence ID" value="EDV98786.1"/>
    <property type="molecule type" value="Genomic_DNA"/>
</dbReference>
<feature type="region of interest" description="Disordered" evidence="1">
    <location>
        <begin position="44"/>
        <end position="90"/>
    </location>
</feature>
<dbReference type="InParanoid" id="B4JPF6"/>
<name>B4JPF6_DROGR</name>
<evidence type="ECO:0000313" key="3">
    <source>
        <dbReference type="Proteomes" id="UP000001070"/>
    </source>
</evidence>
<proteinExistence type="predicted"/>
<protein>
    <submittedName>
        <fullName evidence="2">GH13512</fullName>
    </submittedName>
</protein>
<accession>B4JPF6</accession>
<dbReference type="Proteomes" id="UP000001070">
    <property type="component" value="Unassembled WGS sequence"/>
</dbReference>
<keyword evidence="3" id="KW-1185">Reference proteome</keyword>
<sequence length="90" mass="9739">MDTHTHTGVYSQIQRRKKSWHGVFEICATDADADAAATALTIHGQSKKHIEQSNEPVETKSNHVADDDDGDGDGDVTTALERIVGIKGTH</sequence>
<gene>
    <name evidence="2" type="primary">Dgri\GH13512</name>
    <name evidence="2" type="ORF">Dgri_GH13512</name>
</gene>
<dbReference type="AlphaFoldDB" id="B4JPF6"/>
<evidence type="ECO:0000313" key="2">
    <source>
        <dbReference type="EMBL" id="EDV98786.1"/>
    </source>
</evidence>
<feature type="compositionally biased region" description="Basic and acidic residues" evidence="1">
    <location>
        <begin position="48"/>
        <end position="65"/>
    </location>
</feature>
<organism evidence="3">
    <name type="scientific">Drosophila grimshawi</name>
    <name type="common">Hawaiian fruit fly</name>
    <name type="synonym">Idiomyia grimshawi</name>
    <dbReference type="NCBI Taxonomy" id="7222"/>
    <lineage>
        <taxon>Eukaryota</taxon>
        <taxon>Metazoa</taxon>
        <taxon>Ecdysozoa</taxon>
        <taxon>Arthropoda</taxon>
        <taxon>Hexapoda</taxon>
        <taxon>Insecta</taxon>
        <taxon>Pterygota</taxon>
        <taxon>Neoptera</taxon>
        <taxon>Endopterygota</taxon>
        <taxon>Diptera</taxon>
        <taxon>Brachycera</taxon>
        <taxon>Muscomorpha</taxon>
        <taxon>Ephydroidea</taxon>
        <taxon>Drosophilidae</taxon>
        <taxon>Drosophila</taxon>
        <taxon>Hawaiian Drosophila</taxon>
    </lineage>
</organism>
<reference evidence="2 3" key="1">
    <citation type="journal article" date="2007" name="Nature">
        <title>Evolution of genes and genomes on the Drosophila phylogeny.</title>
        <authorList>
            <consortium name="Drosophila 12 Genomes Consortium"/>
            <person name="Clark A.G."/>
            <person name="Eisen M.B."/>
            <person name="Smith D.R."/>
            <person name="Bergman C.M."/>
            <person name="Oliver B."/>
            <person name="Markow T.A."/>
            <person name="Kaufman T.C."/>
            <person name="Kellis M."/>
            <person name="Gelbart W."/>
            <person name="Iyer V.N."/>
            <person name="Pollard D.A."/>
            <person name="Sackton T.B."/>
            <person name="Larracuente A.M."/>
            <person name="Singh N.D."/>
            <person name="Abad J.P."/>
            <person name="Abt D.N."/>
            <person name="Adryan B."/>
            <person name="Aguade M."/>
            <person name="Akashi H."/>
            <person name="Anderson W.W."/>
            <person name="Aquadro C.F."/>
            <person name="Ardell D.H."/>
            <person name="Arguello R."/>
            <person name="Artieri C.G."/>
            <person name="Barbash D.A."/>
            <person name="Barker D."/>
            <person name="Barsanti P."/>
            <person name="Batterham P."/>
            <person name="Batzoglou S."/>
            <person name="Begun D."/>
            <person name="Bhutkar A."/>
            <person name="Blanco E."/>
            <person name="Bosak S.A."/>
            <person name="Bradley R.K."/>
            <person name="Brand A.D."/>
            <person name="Brent M.R."/>
            <person name="Brooks A.N."/>
            <person name="Brown R.H."/>
            <person name="Butlin R.K."/>
            <person name="Caggese C."/>
            <person name="Calvi B.R."/>
            <person name="Bernardo de Carvalho A."/>
            <person name="Caspi A."/>
            <person name="Castrezana S."/>
            <person name="Celniker S.E."/>
            <person name="Chang J.L."/>
            <person name="Chapple C."/>
            <person name="Chatterji S."/>
            <person name="Chinwalla A."/>
            <person name="Civetta A."/>
            <person name="Clifton S.W."/>
            <person name="Comeron J.M."/>
            <person name="Costello J.C."/>
            <person name="Coyne J.A."/>
            <person name="Daub J."/>
            <person name="David R.G."/>
            <person name="Delcher A.L."/>
            <person name="Delehaunty K."/>
            <person name="Do C.B."/>
            <person name="Ebling H."/>
            <person name="Edwards K."/>
            <person name="Eickbush T."/>
            <person name="Evans J.D."/>
            <person name="Filipski A."/>
            <person name="Findeiss S."/>
            <person name="Freyhult E."/>
            <person name="Fulton L."/>
            <person name="Fulton R."/>
            <person name="Garcia A.C."/>
            <person name="Gardiner A."/>
            <person name="Garfield D.A."/>
            <person name="Garvin B.E."/>
            <person name="Gibson G."/>
            <person name="Gilbert D."/>
            <person name="Gnerre S."/>
            <person name="Godfrey J."/>
            <person name="Good R."/>
            <person name="Gotea V."/>
            <person name="Gravely B."/>
            <person name="Greenberg A.J."/>
            <person name="Griffiths-Jones S."/>
            <person name="Gross S."/>
            <person name="Guigo R."/>
            <person name="Gustafson E.A."/>
            <person name="Haerty W."/>
            <person name="Hahn M.W."/>
            <person name="Halligan D.L."/>
            <person name="Halpern A.L."/>
            <person name="Halter G.M."/>
            <person name="Han M.V."/>
            <person name="Heger A."/>
            <person name="Hillier L."/>
            <person name="Hinrichs A.S."/>
            <person name="Holmes I."/>
            <person name="Hoskins R.A."/>
            <person name="Hubisz M.J."/>
            <person name="Hultmark D."/>
            <person name="Huntley M.A."/>
            <person name="Jaffe D.B."/>
            <person name="Jagadeeshan S."/>
            <person name="Jeck W.R."/>
            <person name="Johnson J."/>
            <person name="Jones C.D."/>
            <person name="Jordan W.C."/>
            <person name="Karpen G.H."/>
            <person name="Kataoka E."/>
            <person name="Keightley P.D."/>
            <person name="Kheradpour P."/>
            <person name="Kirkness E.F."/>
            <person name="Koerich L.B."/>
            <person name="Kristiansen K."/>
            <person name="Kudrna D."/>
            <person name="Kulathinal R.J."/>
            <person name="Kumar S."/>
            <person name="Kwok R."/>
            <person name="Lander E."/>
            <person name="Langley C.H."/>
            <person name="Lapoint R."/>
            <person name="Lazzaro B.P."/>
            <person name="Lee S.J."/>
            <person name="Levesque L."/>
            <person name="Li R."/>
            <person name="Lin C.F."/>
            <person name="Lin M.F."/>
            <person name="Lindblad-Toh K."/>
            <person name="Llopart A."/>
            <person name="Long M."/>
            <person name="Low L."/>
            <person name="Lozovsky E."/>
            <person name="Lu J."/>
            <person name="Luo M."/>
            <person name="Machado C.A."/>
            <person name="Makalowski W."/>
            <person name="Marzo M."/>
            <person name="Matsuda M."/>
            <person name="Matzkin L."/>
            <person name="McAllister B."/>
            <person name="McBride C.S."/>
            <person name="McKernan B."/>
            <person name="McKernan K."/>
            <person name="Mendez-Lago M."/>
            <person name="Minx P."/>
            <person name="Mollenhauer M.U."/>
            <person name="Montooth K."/>
            <person name="Mount S.M."/>
            <person name="Mu X."/>
            <person name="Myers E."/>
            <person name="Negre B."/>
            <person name="Newfeld S."/>
            <person name="Nielsen R."/>
            <person name="Noor M.A."/>
            <person name="O'Grady P."/>
            <person name="Pachter L."/>
            <person name="Papaceit M."/>
            <person name="Parisi M.J."/>
            <person name="Parisi M."/>
            <person name="Parts L."/>
            <person name="Pedersen J.S."/>
            <person name="Pesole G."/>
            <person name="Phillippy A.M."/>
            <person name="Ponting C.P."/>
            <person name="Pop M."/>
            <person name="Porcelli D."/>
            <person name="Powell J.R."/>
            <person name="Prohaska S."/>
            <person name="Pruitt K."/>
            <person name="Puig M."/>
            <person name="Quesneville H."/>
            <person name="Ram K.R."/>
            <person name="Rand D."/>
            <person name="Rasmussen M.D."/>
            <person name="Reed L.K."/>
            <person name="Reenan R."/>
            <person name="Reily A."/>
            <person name="Remington K.A."/>
            <person name="Rieger T.T."/>
            <person name="Ritchie M.G."/>
            <person name="Robin C."/>
            <person name="Rogers Y.H."/>
            <person name="Rohde C."/>
            <person name="Rozas J."/>
            <person name="Rubenfield M.J."/>
            <person name="Ruiz A."/>
            <person name="Russo S."/>
            <person name="Salzberg S.L."/>
            <person name="Sanchez-Gracia A."/>
            <person name="Saranga D.J."/>
            <person name="Sato H."/>
            <person name="Schaeffer S.W."/>
            <person name="Schatz M.C."/>
            <person name="Schlenke T."/>
            <person name="Schwartz R."/>
            <person name="Segarra C."/>
            <person name="Singh R.S."/>
            <person name="Sirot L."/>
            <person name="Sirota M."/>
            <person name="Sisneros N.B."/>
            <person name="Smith C.D."/>
            <person name="Smith T.F."/>
            <person name="Spieth J."/>
            <person name="Stage D.E."/>
            <person name="Stark A."/>
            <person name="Stephan W."/>
            <person name="Strausberg R.L."/>
            <person name="Strempel S."/>
            <person name="Sturgill D."/>
            <person name="Sutton G."/>
            <person name="Sutton G.G."/>
            <person name="Tao W."/>
            <person name="Teichmann S."/>
            <person name="Tobari Y.N."/>
            <person name="Tomimura Y."/>
            <person name="Tsolas J.M."/>
            <person name="Valente V.L."/>
            <person name="Venter E."/>
            <person name="Venter J.C."/>
            <person name="Vicario S."/>
            <person name="Vieira F.G."/>
            <person name="Vilella A.J."/>
            <person name="Villasante A."/>
            <person name="Walenz B."/>
            <person name="Wang J."/>
            <person name="Wasserman M."/>
            <person name="Watts T."/>
            <person name="Wilson D."/>
            <person name="Wilson R.K."/>
            <person name="Wing R.A."/>
            <person name="Wolfner M.F."/>
            <person name="Wong A."/>
            <person name="Wong G.K."/>
            <person name="Wu C.I."/>
            <person name="Wu G."/>
            <person name="Yamamoto D."/>
            <person name="Yang H.P."/>
            <person name="Yang S.P."/>
            <person name="Yorke J.A."/>
            <person name="Yoshida K."/>
            <person name="Zdobnov E."/>
            <person name="Zhang P."/>
            <person name="Zhang Y."/>
            <person name="Zimin A.V."/>
            <person name="Baldwin J."/>
            <person name="Abdouelleil A."/>
            <person name="Abdulkadir J."/>
            <person name="Abebe A."/>
            <person name="Abera B."/>
            <person name="Abreu J."/>
            <person name="Acer S.C."/>
            <person name="Aftuck L."/>
            <person name="Alexander A."/>
            <person name="An P."/>
            <person name="Anderson E."/>
            <person name="Anderson S."/>
            <person name="Arachi H."/>
            <person name="Azer M."/>
            <person name="Bachantsang P."/>
            <person name="Barry A."/>
            <person name="Bayul T."/>
            <person name="Berlin A."/>
            <person name="Bessette D."/>
            <person name="Bloom T."/>
            <person name="Blye J."/>
            <person name="Boguslavskiy L."/>
            <person name="Bonnet C."/>
            <person name="Boukhgalter B."/>
            <person name="Bourzgui I."/>
            <person name="Brown A."/>
            <person name="Cahill P."/>
            <person name="Channer S."/>
            <person name="Cheshatsang Y."/>
            <person name="Chuda L."/>
            <person name="Citroen M."/>
            <person name="Collymore A."/>
            <person name="Cooke P."/>
            <person name="Costello M."/>
            <person name="D'Aco K."/>
            <person name="Daza R."/>
            <person name="De Haan G."/>
            <person name="DeGray S."/>
            <person name="DeMaso C."/>
            <person name="Dhargay N."/>
            <person name="Dooley K."/>
            <person name="Dooley E."/>
            <person name="Doricent M."/>
            <person name="Dorje P."/>
            <person name="Dorjee K."/>
            <person name="Dupes A."/>
            <person name="Elong R."/>
            <person name="Falk J."/>
            <person name="Farina A."/>
            <person name="Faro S."/>
            <person name="Ferguson D."/>
            <person name="Fisher S."/>
            <person name="Foley C.D."/>
            <person name="Franke A."/>
            <person name="Friedrich D."/>
            <person name="Gadbois L."/>
            <person name="Gearin G."/>
            <person name="Gearin C.R."/>
            <person name="Giannoukos G."/>
            <person name="Goode T."/>
            <person name="Graham J."/>
            <person name="Grandbois E."/>
            <person name="Grewal S."/>
            <person name="Gyaltsen K."/>
            <person name="Hafez N."/>
            <person name="Hagos B."/>
            <person name="Hall J."/>
            <person name="Henson C."/>
            <person name="Hollinger A."/>
            <person name="Honan T."/>
            <person name="Huard M.D."/>
            <person name="Hughes L."/>
            <person name="Hurhula B."/>
            <person name="Husby M.E."/>
            <person name="Kamat A."/>
            <person name="Kanga B."/>
            <person name="Kashin S."/>
            <person name="Khazanovich D."/>
            <person name="Kisner P."/>
            <person name="Lance K."/>
            <person name="Lara M."/>
            <person name="Lee W."/>
            <person name="Lennon N."/>
            <person name="Letendre F."/>
            <person name="LeVine R."/>
            <person name="Lipovsky A."/>
            <person name="Liu X."/>
            <person name="Liu J."/>
            <person name="Liu S."/>
            <person name="Lokyitsang T."/>
            <person name="Lokyitsang Y."/>
            <person name="Lubonja R."/>
            <person name="Lui A."/>
            <person name="MacDonald P."/>
            <person name="Magnisalis V."/>
            <person name="Maru K."/>
            <person name="Matthews C."/>
            <person name="McCusker W."/>
            <person name="McDonough S."/>
            <person name="Mehta T."/>
            <person name="Meldrim J."/>
            <person name="Meneus L."/>
            <person name="Mihai O."/>
            <person name="Mihalev A."/>
            <person name="Mihova T."/>
            <person name="Mittelman R."/>
            <person name="Mlenga V."/>
            <person name="Montmayeur A."/>
            <person name="Mulrain L."/>
            <person name="Navidi A."/>
            <person name="Naylor J."/>
            <person name="Negash T."/>
            <person name="Nguyen T."/>
            <person name="Nguyen N."/>
            <person name="Nicol R."/>
            <person name="Norbu C."/>
            <person name="Norbu N."/>
            <person name="Novod N."/>
            <person name="O'Neill B."/>
            <person name="Osman S."/>
            <person name="Markiewicz E."/>
            <person name="Oyono O.L."/>
            <person name="Patti C."/>
            <person name="Phunkhang P."/>
            <person name="Pierre F."/>
            <person name="Priest M."/>
            <person name="Raghuraman S."/>
            <person name="Rege F."/>
            <person name="Reyes R."/>
            <person name="Rise C."/>
            <person name="Rogov P."/>
            <person name="Ross K."/>
            <person name="Ryan E."/>
            <person name="Settipalli S."/>
            <person name="Shea T."/>
            <person name="Sherpa N."/>
            <person name="Shi L."/>
            <person name="Shih D."/>
            <person name="Sparrow T."/>
            <person name="Spaulding J."/>
            <person name="Stalker J."/>
            <person name="Stange-Thomann N."/>
            <person name="Stavropoulos S."/>
            <person name="Stone C."/>
            <person name="Strader C."/>
            <person name="Tesfaye S."/>
            <person name="Thomson T."/>
            <person name="Thoulutsang Y."/>
            <person name="Thoulutsang D."/>
            <person name="Topham K."/>
            <person name="Topping I."/>
            <person name="Tsamla T."/>
            <person name="Vassiliev H."/>
            <person name="Vo A."/>
            <person name="Wangchuk T."/>
            <person name="Wangdi T."/>
            <person name="Weiand M."/>
            <person name="Wilkinson J."/>
            <person name="Wilson A."/>
            <person name="Yadav S."/>
            <person name="Young G."/>
            <person name="Yu Q."/>
            <person name="Zembek L."/>
            <person name="Zhong D."/>
            <person name="Zimmer A."/>
            <person name="Zwirko Z."/>
            <person name="Jaffe D.B."/>
            <person name="Alvarez P."/>
            <person name="Brockman W."/>
            <person name="Butler J."/>
            <person name="Chin C."/>
            <person name="Gnerre S."/>
            <person name="Grabherr M."/>
            <person name="Kleber M."/>
            <person name="Mauceli E."/>
            <person name="MacCallum I."/>
        </authorList>
    </citation>
    <scope>NUCLEOTIDE SEQUENCE [LARGE SCALE GENOMIC DNA]</scope>
    <source>
        <strain evidence="3">Tucson 15287-2541.00</strain>
    </source>
</reference>
<dbReference type="HOGENOM" id="CLU_2443127_0_0_1"/>